<dbReference type="InterPro" id="IPR011620">
    <property type="entry name" value="Sig_transdc_His_kinase_LytS_TM"/>
</dbReference>
<evidence type="ECO:0000313" key="16">
    <source>
        <dbReference type="EMBL" id="MBB5174746.1"/>
    </source>
</evidence>
<keyword evidence="4" id="KW-1003">Cell membrane</keyword>
<sequence length="423" mass="48409">MDIDVLLLNILFILLPLFLIYMIFSLLPTMGSTYKRGIITVFSLFSIIMCMQYTIELADGFYFDLRTIPFTITVLYAGYKVGFWVLLGTLLYRFSLGGDGFVVSLILYTAIFIIVAMISRKFYQYSLKVKLLLPIFMMVFFHLIMLFNYTLNLQLDFLLSLSEWVMLASIVILGILFVTLLIEFLIKISRIQEELIQTEKLRVTSELSASISHEVKNPLTVARGFVQLLMEDKVPVEKQKTYFSMVIQELDRANHILSDYLTFSKPKMEQVEKLNLTTELKKVIELIRPLATMKGIELNVSIEDTGFINGDKVKFHQCMLNVLKNSVEAMEQGGWLEVKTKRHKNKCEITVKDNGIGMTPDEVNRLGTPYYSTKDQGTGLGMMVAFSIIKAMEGTILIHSEYGKGTEMIFTLPLTHKEIQESK</sequence>
<accession>A0A840QT77</accession>
<dbReference type="AlphaFoldDB" id="A0A840QT77"/>
<keyword evidence="12" id="KW-0902">Two-component regulatory system</keyword>
<keyword evidence="7 14" id="KW-0812">Transmembrane</keyword>
<keyword evidence="5" id="KW-0597">Phosphoprotein</keyword>
<feature type="transmembrane region" description="Helical" evidence="14">
    <location>
        <begin position="5"/>
        <end position="24"/>
    </location>
</feature>
<dbReference type="Proteomes" id="UP000551878">
    <property type="component" value="Unassembled WGS sequence"/>
</dbReference>
<evidence type="ECO:0000256" key="2">
    <source>
        <dbReference type="ARBA" id="ARBA00004651"/>
    </source>
</evidence>
<keyword evidence="10" id="KW-0067">ATP-binding</keyword>
<dbReference type="InterPro" id="IPR036097">
    <property type="entry name" value="HisK_dim/P_sf"/>
</dbReference>
<evidence type="ECO:0000256" key="6">
    <source>
        <dbReference type="ARBA" id="ARBA00022679"/>
    </source>
</evidence>
<dbReference type="SMART" id="SM00387">
    <property type="entry name" value="HATPase_c"/>
    <property type="match status" value="1"/>
</dbReference>
<dbReference type="GO" id="GO:0071555">
    <property type="term" value="P:cell wall organization"/>
    <property type="evidence" value="ECO:0007669"/>
    <property type="project" value="InterPro"/>
</dbReference>
<dbReference type="EC" id="2.7.13.3" evidence="3"/>
<feature type="domain" description="Histidine kinase" evidence="15">
    <location>
        <begin position="210"/>
        <end position="416"/>
    </location>
</feature>
<comment type="catalytic activity">
    <reaction evidence="1">
        <text>ATP + protein L-histidine = ADP + protein N-phospho-L-histidine.</text>
        <dbReference type="EC" id="2.7.13.3"/>
    </reaction>
</comment>
<keyword evidence="6 16" id="KW-0808">Transferase</keyword>
<evidence type="ECO:0000256" key="5">
    <source>
        <dbReference type="ARBA" id="ARBA00022553"/>
    </source>
</evidence>
<organism evidence="16 17">
    <name type="scientific">Texcoconibacillus texcoconensis</name>
    <dbReference type="NCBI Taxonomy" id="1095777"/>
    <lineage>
        <taxon>Bacteria</taxon>
        <taxon>Bacillati</taxon>
        <taxon>Bacillota</taxon>
        <taxon>Bacilli</taxon>
        <taxon>Bacillales</taxon>
        <taxon>Bacillaceae</taxon>
        <taxon>Texcoconibacillus</taxon>
    </lineage>
</organism>
<evidence type="ECO:0000256" key="14">
    <source>
        <dbReference type="SAM" id="Phobius"/>
    </source>
</evidence>
<dbReference type="SMART" id="SM00388">
    <property type="entry name" value="HisKA"/>
    <property type="match status" value="1"/>
</dbReference>
<evidence type="ECO:0000256" key="8">
    <source>
        <dbReference type="ARBA" id="ARBA00022741"/>
    </source>
</evidence>
<evidence type="ECO:0000256" key="4">
    <source>
        <dbReference type="ARBA" id="ARBA00022475"/>
    </source>
</evidence>
<dbReference type="SUPFAM" id="SSF55874">
    <property type="entry name" value="ATPase domain of HSP90 chaperone/DNA topoisomerase II/histidine kinase"/>
    <property type="match status" value="1"/>
</dbReference>
<dbReference type="PANTHER" id="PTHR43065">
    <property type="entry name" value="SENSOR HISTIDINE KINASE"/>
    <property type="match status" value="1"/>
</dbReference>
<evidence type="ECO:0000256" key="11">
    <source>
        <dbReference type="ARBA" id="ARBA00022989"/>
    </source>
</evidence>
<dbReference type="InterPro" id="IPR003661">
    <property type="entry name" value="HisK_dim/P_dom"/>
</dbReference>
<evidence type="ECO:0000256" key="13">
    <source>
        <dbReference type="ARBA" id="ARBA00023136"/>
    </source>
</evidence>
<gene>
    <name evidence="16" type="ORF">HNQ41_002964</name>
</gene>
<dbReference type="CDD" id="cd00082">
    <property type="entry name" value="HisKA"/>
    <property type="match status" value="1"/>
</dbReference>
<dbReference type="SUPFAM" id="SSF47384">
    <property type="entry name" value="Homodimeric domain of signal transducing histidine kinase"/>
    <property type="match status" value="1"/>
</dbReference>
<evidence type="ECO:0000256" key="7">
    <source>
        <dbReference type="ARBA" id="ARBA00022692"/>
    </source>
</evidence>
<dbReference type="GO" id="GO:0000155">
    <property type="term" value="F:phosphorelay sensor kinase activity"/>
    <property type="evidence" value="ECO:0007669"/>
    <property type="project" value="InterPro"/>
</dbReference>
<name>A0A840QT77_9BACI</name>
<evidence type="ECO:0000256" key="1">
    <source>
        <dbReference type="ARBA" id="ARBA00000085"/>
    </source>
</evidence>
<dbReference type="GO" id="GO:0005524">
    <property type="term" value="F:ATP binding"/>
    <property type="evidence" value="ECO:0007669"/>
    <property type="project" value="UniProtKB-KW"/>
</dbReference>
<dbReference type="Pfam" id="PF02518">
    <property type="entry name" value="HATPase_c"/>
    <property type="match status" value="1"/>
</dbReference>
<feature type="transmembrane region" description="Helical" evidence="14">
    <location>
        <begin position="100"/>
        <end position="119"/>
    </location>
</feature>
<evidence type="ECO:0000256" key="12">
    <source>
        <dbReference type="ARBA" id="ARBA00023012"/>
    </source>
</evidence>
<keyword evidence="13 14" id="KW-0472">Membrane</keyword>
<feature type="transmembrane region" description="Helical" evidence="14">
    <location>
        <begin position="67"/>
        <end position="94"/>
    </location>
</feature>
<evidence type="ECO:0000256" key="3">
    <source>
        <dbReference type="ARBA" id="ARBA00012438"/>
    </source>
</evidence>
<feature type="transmembrane region" description="Helical" evidence="14">
    <location>
        <begin position="36"/>
        <end position="55"/>
    </location>
</feature>
<dbReference type="PRINTS" id="PR00344">
    <property type="entry name" value="BCTRLSENSOR"/>
</dbReference>
<comment type="subcellular location">
    <subcellularLocation>
        <location evidence="2">Cell membrane</location>
        <topology evidence="2">Multi-pass membrane protein</topology>
    </subcellularLocation>
</comment>
<keyword evidence="11 14" id="KW-1133">Transmembrane helix</keyword>
<evidence type="ECO:0000256" key="9">
    <source>
        <dbReference type="ARBA" id="ARBA00022777"/>
    </source>
</evidence>
<feature type="transmembrane region" description="Helical" evidence="14">
    <location>
        <begin position="131"/>
        <end position="152"/>
    </location>
</feature>
<dbReference type="InterPro" id="IPR036890">
    <property type="entry name" value="HATPase_C_sf"/>
</dbReference>
<dbReference type="GO" id="GO:0005886">
    <property type="term" value="C:plasma membrane"/>
    <property type="evidence" value="ECO:0007669"/>
    <property type="project" value="UniProtKB-SubCell"/>
</dbReference>
<keyword evidence="17" id="KW-1185">Reference proteome</keyword>
<evidence type="ECO:0000259" key="15">
    <source>
        <dbReference type="PROSITE" id="PS50109"/>
    </source>
</evidence>
<dbReference type="Pfam" id="PF00512">
    <property type="entry name" value="HisKA"/>
    <property type="match status" value="1"/>
</dbReference>
<evidence type="ECO:0000256" key="10">
    <source>
        <dbReference type="ARBA" id="ARBA00022840"/>
    </source>
</evidence>
<dbReference type="Gene3D" id="3.30.565.10">
    <property type="entry name" value="Histidine kinase-like ATPase, C-terminal domain"/>
    <property type="match status" value="1"/>
</dbReference>
<dbReference type="InterPro" id="IPR003594">
    <property type="entry name" value="HATPase_dom"/>
</dbReference>
<keyword evidence="8" id="KW-0547">Nucleotide-binding</keyword>
<reference evidence="16 17" key="1">
    <citation type="submission" date="2020-08" db="EMBL/GenBank/DDBJ databases">
        <title>Genomic Encyclopedia of Type Strains, Phase IV (KMG-IV): sequencing the most valuable type-strain genomes for metagenomic binning, comparative biology and taxonomic classification.</title>
        <authorList>
            <person name="Goeker M."/>
        </authorList>
    </citation>
    <scope>NUCLEOTIDE SEQUENCE [LARGE SCALE GENOMIC DNA]</scope>
    <source>
        <strain evidence="16 17">DSM 24696</strain>
    </source>
</reference>
<keyword evidence="9 16" id="KW-0418">Kinase</keyword>
<evidence type="ECO:0000313" key="17">
    <source>
        <dbReference type="Proteomes" id="UP000551878"/>
    </source>
</evidence>
<dbReference type="EMBL" id="JACHHB010000016">
    <property type="protein sequence ID" value="MBB5174746.1"/>
    <property type="molecule type" value="Genomic_DNA"/>
</dbReference>
<proteinExistence type="predicted"/>
<dbReference type="PROSITE" id="PS50109">
    <property type="entry name" value="HIS_KIN"/>
    <property type="match status" value="1"/>
</dbReference>
<feature type="transmembrane region" description="Helical" evidence="14">
    <location>
        <begin position="164"/>
        <end position="186"/>
    </location>
</feature>
<dbReference type="Gene3D" id="1.10.287.130">
    <property type="match status" value="1"/>
</dbReference>
<dbReference type="RefSeq" id="WP_184665153.1">
    <property type="nucleotide sequence ID" value="NZ_JACHHB010000016.1"/>
</dbReference>
<dbReference type="PANTHER" id="PTHR43065:SF46">
    <property type="entry name" value="C4-DICARBOXYLATE TRANSPORT SENSOR PROTEIN DCTB"/>
    <property type="match status" value="1"/>
</dbReference>
<protein>
    <recommendedName>
        <fullName evidence="3">histidine kinase</fullName>
        <ecNumber evidence="3">2.7.13.3</ecNumber>
    </recommendedName>
</protein>
<dbReference type="InterPro" id="IPR004358">
    <property type="entry name" value="Sig_transdc_His_kin-like_C"/>
</dbReference>
<dbReference type="Pfam" id="PF07694">
    <property type="entry name" value="5TM-5TMR_LYT"/>
    <property type="match status" value="1"/>
</dbReference>
<comment type="caution">
    <text evidence="16">The sequence shown here is derived from an EMBL/GenBank/DDBJ whole genome shotgun (WGS) entry which is preliminary data.</text>
</comment>
<dbReference type="InterPro" id="IPR005467">
    <property type="entry name" value="His_kinase_dom"/>
</dbReference>